<evidence type="ECO:0000256" key="1">
    <source>
        <dbReference type="SAM" id="MobiDB-lite"/>
    </source>
</evidence>
<keyword evidence="2" id="KW-0012">Acyltransferase</keyword>
<gene>
    <name evidence="2" type="ordered locus">RC0514</name>
</gene>
<reference evidence="2 3" key="1">
    <citation type="journal article" date="2001" name="Science">
        <title>Mechanisms of evolution in Rickettsia conorii and R. prowazekii.</title>
        <authorList>
            <person name="Ogata H."/>
            <person name="Audic S."/>
            <person name="Renesto-Audiffren P."/>
            <person name="Fournier P.-E."/>
            <person name="Barbe V."/>
            <person name="Samson D."/>
            <person name="Roux V."/>
            <person name="Cossart P."/>
            <person name="Weissenbach J."/>
            <person name="Claverie J.-M."/>
            <person name="Raoult D."/>
        </authorList>
    </citation>
    <scope>NUCLEOTIDE SEQUENCE [LARGE SCALE GENOMIC DNA]</scope>
    <source>
        <strain evidence="3">ATCC VR-613 / Malish 7</strain>
    </source>
</reference>
<dbReference type="PIR" id="B97764">
    <property type="entry name" value="B97764"/>
</dbReference>
<sequence length="115" mass="13348">MTYELSKNTSPKHIKQSTQDQPKISTGAVTGIKERIAKIEADSDSKIKQYWTEEKKQTVEKQHENTQSDYITPQKNFEFENRGKEIKENSTKNLINKFEKGFDSKTTRYWTSPAG</sequence>
<accession>Q92IA6</accession>
<dbReference type="GeneID" id="927635"/>
<dbReference type="PATRIC" id="fig|272944.4.peg.587"/>
<evidence type="ECO:0000313" key="2">
    <source>
        <dbReference type="EMBL" id="AAL03052.1"/>
    </source>
</evidence>
<dbReference type="EMBL" id="AE006914">
    <property type="protein sequence ID" value="AAL03052.1"/>
    <property type="molecule type" value="Genomic_DNA"/>
</dbReference>
<protein>
    <submittedName>
        <fullName evidence="2">Uncharacterized protein</fullName>
    </submittedName>
</protein>
<feature type="region of interest" description="Disordered" evidence="1">
    <location>
        <begin position="1"/>
        <end position="27"/>
    </location>
</feature>
<keyword evidence="2" id="KW-0808">Transferase</keyword>
<feature type="compositionally biased region" description="Polar residues" evidence="1">
    <location>
        <begin position="16"/>
        <end position="27"/>
    </location>
</feature>
<dbReference type="KEGG" id="rco:RC0514"/>
<evidence type="ECO:0000313" key="3">
    <source>
        <dbReference type="Proteomes" id="UP000000816"/>
    </source>
</evidence>
<organism evidence="2 3">
    <name type="scientific">Rickettsia conorii (strain ATCC VR-613 / Malish 7)</name>
    <dbReference type="NCBI Taxonomy" id="272944"/>
    <lineage>
        <taxon>Bacteria</taxon>
        <taxon>Pseudomonadati</taxon>
        <taxon>Pseudomonadota</taxon>
        <taxon>Alphaproteobacteria</taxon>
        <taxon>Rickettsiales</taxon>
        <taxon>Rickettsiaceae</taxon>
        <taxon>Rickettsieae</taxon>
        <taxon>Rickettsia</taxon>
        <taxon>spotted fever group</taxon>
    </lineage>
</organism>
<dbReference type="HOGENOM" id="CLU_138546_0_0_5"/>
<dbReference type="Proteomes" id="UP000000816">
    <property type="component" value="Chromosome"/>
</dbReference>
<dbReference type="RefSeq" id="WP_010977153.1">
    <property type="nucleotide sequence ID" value="NC_003103.1"/>
</dbReference>
<proteinExistence type="predicted"/>
<name>Q92IA6_RICCN</name>
<dbReference type="GO" id="GO:0016746">
    <property type="term" value="F:acyltransferase activity"/>
    <property type="evidence" value="ECO:0007669"/>
    <property type="project" value="UniProtKB-KW"/>
</dbReference>
<dbReference type="AlphaFoldDB" id="Q92IA6"/>